<sequence>MPAIVFASAYIVNVLACKNKDTPPLNFFYLKALPVRFLKSGAVLSLLNFTPIVIGHKFEELVSLYAVYCP</sequence>
<reference evidence="1 2" key="1">
    <citation type="submission" date="2011-09" db="EMBL/GenBank/DDBJ databases">
        <title>The draft genome of Fischerella sp. JSC-11.</title>
        <authorList>
            <consortium name="US DOE Joint Genome Institute (JGI-PGF)"/>
            <person name="Lucas S."/>
            <person name="Han J."/>
            <person name="Lapidus A."/>
            <person name="Cheng J.-F."/>
            <person name="Goodwin L."/>
            <person name="Pitluck S."/>
            <person name="Peters L."/>
            <person name="Land M.L."/>
            <person name="Hauser L."/>
            <person name="Sarkisova S."/>
            <person name="Bryant D.A."/>
            <person name="Brown I."/>
            <person name="Woyke T.J."/>
        </authorList>
    </citation>
    <scope>NUCLEOTIDE SEQUENCE [LARGE SCALE GENOMIC DNA]</scope>
    <source>
        <strain evidence="1 2">JSC-11</strain>
    </source>
</reference>
<evidence type="ECO:0000313" key="2">
    <source>
        <dbReference type="Proteomes" id="UP000004344"/>
    </source>
</evidence>
<dbReference type="AlphaFoldDB" id="G6FT39"/>
<dbReference type="EMBL" id="AGIZ01000005">
    <property type="protein sequence ID" value="EHC15025.1"/>
    <property type="molecule type" value="Genomic_DNA"/>
</dbReference>
<gene>
    <name evidence="1" type="ORF">FJSC11DRAFT_1936</name>
</gene>
<proteinExistence type="predicted"/>
<accession>G6FT39</accession>
<protein>
    <submittedName>
        <fullName evidence="1">Uncharacterized protein</fullName>
    </submittedName>
</protein>
<organism evidence="1 2">
    <name type="scientific">Fischerella thermalis JSC-11</name>
    <dbReference type="NCBI Taxonomy" id="741277"/>
    <lineage>
        <taxon>Bacteria</taxon>
        <taxon>Bacillati</taxon>
        <taxon>Cyanobacteriota</taxon>
        <taxon>Cyanophyceae</taxon>
        <taxon>Nostocales</taxon>
        <taxon>Hapalosiphonaceae</taxon>
        <taxon>Fischerella</taxon>
    </lineage>
</organism>
<dbReference type="Proteomes" id="UP000004344">
    <property type="component" value="Unassembled WGS sequence"/>
</dbReference>
<comment type="caution">
    <text evidence="1">The sequence shown here is derived from an EMBL/GenBank/DDBJ whole genome shotgun (WGS) entry which is preliminary data.</text>
</comment>
<name>G6FT39_9CYAN</name>
<evidence type="ECO:0000313" key="1">
    <source>
        <dbReference type="EMBL" id="EHC15025.1"/>
    </source>
</evidence>
<keyword evidence="2" id="KW-1185">Reference proteome</keyword>